<dbReference type="SUPFAM" id="SSF56935">
    <property type="entry name" value="Porins"/>
    <property type="match status" value="1"/>
</dbReference>
<evidence type="ECO:0000313" key="7">
    <source>
        <dbReference type="Proteomes" id="UP001326715"/>
    </source>
</evidence>
<dbReference type="Proteomes" id="UP001326715">
    <property type="component" value="Chromosome"/>
</dbReference>
<keyword evidence="1" id="KW-1134">Transmembrane beta strand</keyword>
<dbReference type="InterPro" id="IPR023996">
    <property type="entry name" value="TonB-dep_OMP_SusC/RagA"/>
</dbReference>
<dbReference type="Gene3D" id="2.170.130.10">
    <property type="entry name" value="TonB-dependent receptor, plug domain"/>
    <property type="match status" value="1"/>
</dbReference>
<organism evidence="4 6">
    <name type="scientific">Chitinophaga sancti</name>
    <dbReference type="NCBI Taxonomy" id="1004"/>
    <lineage>
        <taxon>Bacteria</taxon>
        <taxon>Pseudomonadati</taxon>
        <taxon>Bacteroidota</taxon>
        <taxon>Chitinophagia</taxon>
        <taxon>Chitinophagales</taxon>
        <taxon>Chitinophagaceae</taxon>
        <taxon>Chitinophaga</taxon>
    </lineage>
</organism>
<reference evidence="5 7" key="2">
    <citation type="submission" date="2023-11" db="EMBL/GenBank/DDBJ databases">
        <title>MicrobeMod: A computational toolkit for identifying prokaryotic methylation and restriction-modification with nanopore sequencing.</title>
        <authorList>
            <person name="Crits-Christoph A."/>
            <person name="Kang S.C."/>
            <person name="Lee H."/>
            <person name="Ostrov N."/>
        </authorList>
    </citation>
    <scope>NUCLEOTIDE SEQUENCE [LARGE SCALE GENOMIC DNA]</scope>
    <source>
        <strain evidence="5 7">ATCC 23090</strain>
    </source>
</reference>
<keyword evidence="2" id="KW-0732">Signal</keyword>
<evidence type="ECO:0000313" key="4">
    <source>
        <dbReference type="EMBL" id="SFW34593.1"/>
    </source>
</evidence>
<keyword evidence="1" id="KW-0998">Cell outer membrane</keyword>
<feature type="domain" description="TonB-dependent receptor plug" evidence="3">
    <location>
        <begin position="27"/>
        <end position="131"/>
    </location>
</feature>
<gene>
    <name evidence="4" type="ORF">SAMN05661012_01299</name>
    <name evidence="5" type="ORF">SR876_06500</name>
</gene>
<dbReference type="EMBL" id="CP140154">
    <property type="protein sequence ID" value="WQG91142.1"/>
    <property type="molecule type" value="Genomic_DNA"/>
</dbReference>
<evidence type="ECO:0000256" key="1">
    <source>
        <dbReference type="PROSITE-ProRule" id="PRU01360"/>
    </source>
</evidence>
<feature type="chain" id="PRO_5009666054" evidence="2">
    <location>
        <begin position="19"/>
        <end position="923"/>
    </location>
</feature>
<accession>A0A1K1NH51</accession>
<keyword evidence="1" id="KW-0812">Transmembrane</keyword>
<dbReference type="GO" id="GO:0009279">
    <property type="term" value="C:cell outer membrane"/>
    <property type="evidence" value="ECO:0007669"/>
    <property type="project" value="UniProtKB-SubCell"/>
</dbReference>
<dbReference type="Pfam" id="PF07715">
    <property type="entry name" value="Plug"/>
    <property type="match status" value="1"/>
</dbReference>
<evidence type="ECO:0000259" key="3">
    <source>
        <dbReference type="Pfam" id="PF07715"/>
    </source>
</evidence>
<dbReference type="PROSITE" id="PS00018">
    <property type="entry name" value="EF_HAND_1"/>
    <property type="match status" value="1"/>
</dbReference>
<sequence>MRYRTLLYMLAFSGKVLAQSVPDSIPTASMSKVSGEELYKTPAANITNTFYGRLPGIITKQASGEPGYDNASFVIRGVGTYDNNDIAIFVDGFQVNNTYFQYLSAVEIADVKLYKDAAALAAFGMRGANGVLWITTRRGRASKPTIQAQVRNGVQQAINLNKPLRSFDYASLYNQAVSNDLYAVNNHQYIYTPRYTTAQLEAYKNGTGTDIDWFDEVLKKNAVYRDANITFSGGDTSTRYALIIDYMKNQGLYNVETNATTSNAQIQRFNLRANLDFSFFKIFEAKVDLGGRIEDRRYPNFNGASLWNNMAVYPSNIYPVKDATGNWSGTTVYTNNPVASLKALGWASTHDRTLQANFNLKEKLDFITPGLYLQEAVSFNTWTRNAASKTATYARYYNGAKTTTDVTTDIVASNSAPSNQYDWKQANLSAGYDRSFGPHAVHALVNYFASNYVEDWNGSFNGSGYNTGNNIFHHYTNLGGTIDYTYREKYQLGFGFGYSGSDNYAPGHNHGFYPALSAGWIALTDPLYLKIRASAGKSGNENSLQGRYLFQQYYGTSTAFYTGVTSLNSNSAVVQTYIANPGIFAEHSMKYNVGFDMTLFKKLDIVADAYMDKRGGIITYDQASYAATLGTTLMFKNIGKMTNKGFELTMNYHDTWKSLGYRVGGSVLYHKNTVDYQAEIAPVNGFSKTTGLALNTPVGLISDGFYQVEDFNADGTLKSGIPVPVFGAVQPGDLKYKDLDNSGFVDQNDVTKIGRPSYPSLYYSFNAALNYKGFDLSVLFQGAAGADFNLQNAPSQTLAFVSNNNAFPMAKGAWAYYPSEGIDTRSSATYPRLTTQGNSNNYRNSSFWIKKNNYLRIRNIEVGYSLPEAFLKKAHLTRLRLFMSATNPVTISKLLRDYNFDPETPTGYPGLKSYVGGLSVSFN</sequence>
<dbReference type="InterPro" id="IPR012910">
    <property type="entry name" value="Plug_dom"/>
</dbReference>
<feature type="signal peptide" evidence="2">
    <location>
        <begin position="1"/>
        <end position="18"/>
    </location>
</feature>
<dbReference type="RefSeq" id="WP_072358068.1">
    <property type="nucleotide sequence ID" value="NZ_CP139972.1"/>
</dbReference>
<dbReference type="AlphaFoldDB" id="A0A1K1NH51"/>
<dbReference type="PROSITE" id="PS52016">
    <property type="entry name" value="TONB_DEPENDENT_REC_3"/>
    <property type="match status" value="1"/>
</dbReference>
<name>A0A1K1NH51_9BACT</name>
<dbReference type="InterPro" id="IPR037066">
    <property type="entry name" value="Plug_dom_sf"/>
</dbReference>
<evidence type="ECO:0000313" key="6">
    <source>
        <dbReference type="Proteomes" id="UP000183788"/>
    </source>
</evidence>
<dbReference type="Proteomes" id="UP000183788">
    <property type="component" value="Unassembled WGS sequence"/>
</dbReference>
<dbReference type="NCBIfam" id="TIGR04056">
    <property type="entry name" value="OMP_RagA_SusC"/>
    <property type="match status" value="1"/>
</dbReference>
<evidence type="ECO:0000256" key="2">
    <source>
        <dbReference type="SAM" id="SignalP"/>
    </source>
</evidence>
<proteinExistence type="inferred from homology"/>
<dbReference type="STRING" id="1004.SAMN05661012_01299"/>
<keyword evidence="1" id="KW-0813">Transport</keyword>
<keyword evidence="1" id="KW-0472">Membrane</keyword>
<dbReference type="InterPro" id="IPR018247">
    <property type="entry name" value="EF_Hand_1_Ca_BS"/>
</dbReference>
<dbReference type="InterPro" id="IPR039426">
    <property type="entry name" value="TonB-dep_rcpt-like"/>
</dbReference>
<comment type="subcellular location">
    <subcellularLocation>
        <location evidence="1">Cell outer membrane</location>
        <topology evidence="1">Multi-pass membrane protein</topology>
    </subcellularLocation>
</comment>
<dbReference type="OrthoDB" id="9768177at2"/>
<dbReference type="EMBL" id="FPIZ01000003">
    <property type="protein sequence ID" value="SFW34593.1"/>
    <property type="molecule type" value="Genomic_DNA"/>
</dbReference>
<protein>
    <submittedName>
        <fullName evidence="5">SusC/RagA family TonB-linked outer membrane protein</fullName>
    </submittedName>
    <submittedName>
        <fullName evidence="4">TonB-linked outer membrane protein, SusC/RagA family</fullName>
    </submittedName>
</protein>
<reference evidence="4 6" key="1">
    <citation type="submission" date="2016-11" db="EMBL/GenBank/DDBJ databases">
        <authorList>
            <person name="Jaros S."/>
            <person name="Januszkiewicz K."/>
            <person name="Wedrychowicz H."/>
        </authorList>
    </citation>
    <scope>NUCLEOTIDE SEQUENCE [LARGE SCALE GENOMIC DNA]</scope>
    <source>
        <strain evidence="4 6">DSM 784</strain>
    </source>
</reference>
<evidence type="ECO:0000313" key="5">
    <source>
        <dbReference type="EMBL" id="WQG91142.1"/>
    </source>
</evidence>
<comment type="similarity">
    <text evidence="1">Belongs to the TonB-dependent receptor family.</text>
</comment>
<keyword evidence="7" id="KW-1185">Reference proteome</keyword>